<dbReference type="EMBL" id="MLAK01000609">
    <property type="protein sequence ID" value="OHT10484.1"/>
    <property type="molecule type" value="Genomic_DNA"/>
</dbReference>
<dbReference type="GeneID" id="94835931"/>
<evidence type="ECO:0000313" key="2">
    <source>
        <dbReference type="Proteomes" id="UP000179807"/>
    </source>
</evidence>
<dbReference type="VEuPathDB" id="TrichDB:TRFO_20145"/>
<dbReference type="OrthoDB" id="10263741at2759"/>
<proteinExistence type="predicted"/>
<reference evidence="1" key="1">
    <citation type="submission" date="2016-10" db="EMBL/GenBank/DDBJ databases">
        <authorList>
            <person name="Benchimol M."/>
            <person name="Almeida L.G."/>
            <person name="Vasconcelos A.T."/>
            <person name="Perreira-Neves A."/>
            <person name="Rosa I.A."/>
            <person name="Tasca T."/>
            <person name="Bogo M.R."/>
            <person name="de Souza W."/>
        </authorList>
    </citation>
    <scope>NUCLEOTIDE SEQUENCE [LARGE SCALE GENOMIC DNA]</scope>
    <source>
        <strain evidence="1">K</strain>
    </source>
</reference>
<organism evidence="1 2">
    <name type="scientific">Tritrichomonas foetus</name>
    <dbReference type="NCBI Taxonomy" id="1144522"/>
    <lineage>
        <taxon>Eukaryota</taxon>
        <taxon>Metamonada</taxon>
        <taxon>Parabasalia</taxon>
        <taxon>Tritrichomonadida</taxon>
        <taxon>Tritrichomonadidae</taxon>
        <taxon>Tritrichomonas</taxon>
    </lineage>
</organism>
<keyword evidence="2" id="KW-1185">Reference proteome</keyword>
<dbReference type="RefSeq" id="XP_068363620.1">
    <property type="nucleotide sequence ID" value="XM_068501227.1"/>
</dbReference>
<protein>
    <submittedName>
        <fullName evidence="1">Uncharacterized protein</fullName>
    </submittedName>
</protein>
<sequence>MLCKKGCLEIDKFHKFTKTVINFRNIKMYYALGTTVDPVKIDDPNCQAAFISESNETQLKAAHLKLISFMRRKLRLEMNSFAHTPKLDAPPINVLISAKVEKFDEKSFRFFLTTFEGKTPNILSEYFDKLVVNIGDQHFEWTRNIEGLELDGVEFILKNPSFPIKVSYALYPDFPVSYFIVPDDLRAITKSNYDCLAKIVKSVSHYAETQQLIEGNTLTCDNALKSAFNLETIPLNQLPMEVRSHLLPLHPIVANFVIDKDKPRHNINVKLPDFKYLPQSDSPLFSNDILAELTKFAELKENIELLSAIARNPFEAIEAEIAGHASYCELSDEANDKGPCISVDQMNPARRSTPFYWQAWTSDYAARFLEENKQIHSRYPSKK</sequence>
<dbReference type="SUPFAM" id="SSF47592">
    <property type="entry name" value="SWIB/MDM2 domain"/>
    <property type="match status" value="1"/>
</dbReference>
<dbReference type="AlphaFoldDB" id="A0A1J4KL21"/>
<comment type="caution">
    <text evidence="1">The sequence shown here is derived from an EMBL/GenBank/DDBJ whole genome shotgun (WGS) entry which is preliminary data.</text>
</comment>
<name>A0A1J4KL21_9EUKA</name>
<dbReference type="Proteomes" id="UP000179807">
    <property type="component" value="Unassembled WGS sequence"/>
</dbReference>
<accession>A0A1J4KL21</accession>
<evidence type="ECO:0000313" key="1">
    <source>
        <dbReference type="EMBL" id="OHT10484.1"/>
    </source>
</evidence>
<dbReference type="InterPro" id="IPR036885">
    <property type="entry name" value="SWIB_MDM2_dom_sf"/>
</dbReference>
<gene>
    <name evidence="1" type="ORF">TRFO_20145</name>
</gene>